<dbReference type="InterPro" id="IPR025723">
    <property type="entry name" value="ArsA/GET3_ATPase-like"/>
</dbReference>
<sequence>MTGKGGVGKTTVAAALASAAAARGLRTIVAEVSARDDAARQLGADTGDRPVRVFEEREVAPGLHHISVDPEHAMQEYLVDQMPVKALADALVSSRLFSYLAAATPGLRELLTVGKLWELAQPDRRTPGARPYDLVIVDAPATGHGLALLAAPRTFAQAARVGPIARQGRTIDQMLSDPSRTGVLAVTTAEETPVSETLLLRDALLSQAGLDLDAVIVNQLLRTTLTGAETTAVETALARVPAAVAGGGDRRATAPHRSAALHAARAHQNRARHQRAQLARLRRGLAVPAGSAGRPAPTVASLPALAGTADLVPALVRRLAAR</sequence>
<dbReference type="AlphaFoldDB" id="A0AAU7AZQ1"/>
<evidence type="ECO:0000256" key="1">
    <source>
        <dbReference type="ARBA" id="ARBA00011040"/>
    </source>
</evidence>
<dbReference type="EMBL" id="CP114014">
    <property type="protein sequence ID" value="XAY07123.1"/>
    <property type="molecule type" value="Genomic_DNA"/>
</dbReference>
<dbReference type="InterPro" id="IPR027417">
    <property type="entry name" value="P-loop_NTPase"/>
</dbReference>
<dbReference type="PANTHER" id="PTHR10803">
    <property type="entry name" value="ARSENICAL PUMP-DRIVING ATPASE ARSENITE-TRANSLOCATING ATPASE"/>
    <property type="match status" value="1"/>
</dbReference>
<dbReference type="SUPFAM" id="SSF52540">
    <property type="entry name" value="P-loop containing nucleoside triphosphate hydrolases"/>
    <property type="match status" value="1"/>
</dbReference>
<evidence type="ECO:0000313" key="3">
    <source>
        <dbReference type="EMBL" id="XAY07123.1"/>
    </source>
</evidence>
<accession>A0AAU7AZQ1</accession>
<gene>
    <name evidence="3" type="ORF">DSM112329_04002</name>
</gene>
<dbReference type="GO" id="GO:0005524">
    <property type="term" value="F:ATP binding"/>
    <property type="evidence" value="ECO:0007669"/>
    <property type="project" value="InterPro"/>
</dbReference>
<dbReference type="CDD" id="cd02035">
    <property type="entry name" value="ArsA"/>
    <property type="match status" value="1"/>
</dbReference>
<comment type="similarity">
    <text evidence="1">Belongs to the arsA ATPase family.</text>
</comment>
<dbReference type="Pfam" id="PF02374">
    <property type="entry name" value="ArsA_ATPase"/>
    <property type="match status" value="2"/>
</dbReference>
<dbReference type="KEGG" id="parq:DSM112329_04002"/>
<name>A0AAU7AZQ1_9ACTN</name>
<dbReference type="RefSeq" id="WP_354698329.1">
    <property type="nucleotide sequence ID" value="NZ_CP114014.1"/>
</dbReference>
<proteinExistence type="inferred from homology"/>
<evidence type="ECO:0000259" key="2">
    <source>
        <dbReference type="Pfam" id="PF02374"/>
    </source>
</evidence>
<dbReference type="PANTHER" id="PTHR10803:SF3">
    <property type="entry name" value="ATPASE GET3"/>
    <property type="match status" value="1"/>
</dbReference>
<dbReference type="Gene3D" id="3.40.50.300">
    <property type="entry name" value="P-loop containing nucleotide triphosphate hydrolases"/>
    <property type="match status" value="1"/>
</dbReference>
<protein>
    <recommendedName>
        <fullName evidence="2">ArsA/GET3 Anion-transporting ATPase-like domain-containing protein</fullName>
    </recommendedName>
</protein>
<dbReference type="GO" id="GO:0016887">
    <property type="term" value="F:ATP hydrolysis activity"/>
    <property type="evidence" value="ECO:0007669"/>
    <property type="project" value="InterPro"/>
</dbReference>
<organism evidence="3">
    <name type="scientific">Paraconexibacter sp. AEG42_29</name>
    <dbReference type="NCBI Taxonomy" id="2997339"/>
    <lineage>
        <taxon>Bacteria</taxon>
        <taxon>Bacillati</taxon>
        <taxon>Actinomycetota</taxon>
        <taxon>Thermoleophilia</taxon>
        <taxon>Solirubrobacterales</taxon>
        <taxon>Paraconexibacteraceae</taxon>
        <taxon>Paraconexibacter</taxon>
    </lineage>
</organism>
<feature type="domain" description="ArsA/GET3 Anion-transporting ATPase-like" evidence="2">
    <location>
        <begin position="168"/>
        <end position="223"/>
    </location>
</feature>
<feature type="domain" description="ArsA/GET3 Anion-transporting ATPase-like" evidence="2">
    <location>
        <begin position="1"/>
        <end position="157"/>
    </location>
</feature>
<reference evidence="3" key="1">
    <citation type="submission" date="2022-12" db="EMBL/GenBank/DDBJ databases">
        <title>Paraconexibacter alkalitolerans sp. nov. and Baekduia alba sp. nov., isolated from soil and emended description of the genera Paraconexibacter (Chun et al., 2020) and Baekduia (An et al., 2020).</title>
        <authorList>
            <person name="Vieira S."/>
            <person name="Huber K.J."/>
            <person name="Geppert A."/>
            <person name="Wolf J."/>
            <person name="Neumann-Schaal M."/>
            <person name="Muesken M."/>
            <person name="Overmann J."/>
        </authorList>
    </citation>
    <scope>NUCLEOTIDE SEQUENCE</scope>
    <source>
        <strain evidence="3">AEG42_29</strain>
    </source>
</reference>
<dbReference type="InterPro" id="IPR016300">
    <property type="entry name" value="ATPase_ArsA/GET3"/>
</dbReference>